<evidence type="ECO:0000313" key="8">
    <source>
        <dbReference type="Ensembl" id="ENSCCEP00000018020.1"/>
    </source>
</evidence>
<dbReference type="GO" id="GO:0008353">
    <property type="term" value="F:RNA polymerase II CTD heptapeptide repeat kinase activity"/>
    <property type="evidence" value="ECO:0007669"/>
    <property type="project" value="UniProtKB-EC"/>
</dbReference>
<sequence length="87" mass="9881">FFFSYWLRSQNHSIFATVYKAKDKTINRIVAIKKIKLGHRSEAKDGINRTALREIKLLQELSHPNIIGVSKINASSSISLQILSVVQ</sequence>
<dbReference type="Pfam" id="PF00069">
    <property type="entry name" value="Pkinase"/>
    <property type="match status" value="1"/>
</dbReference>
<dbReference type="GO" id="GO:0045944">
    <property type="term" value="P:positive regulation of transcription by RNA polymerase II"/>
    <property type="evidence" value="ECO:0007669"/>
    <property type="project" value="TreeGrafter"/>
</dbReference>
<name>A0A8C0V3S3_CYACU</name>
<evidence type="ECO:0000256" key="1">
    <source>
        <dbReference type="ARBA" id="ARBA00012409"/>
    </source>
</evidence>
<proteinExistence type="predicted"/>
<organism evidence="8 9">
    <name type="scientific">Cyanistes caeruleus</name>
    <name type="common">Eurasian blue tit</name>
    <name type="synonym">Parus caeruleus</name>
    <dbReference type="NCBI Taxonomy" id="156563"/>
    <lineage>
        <taxon>Eukaryota</taxon>
        <taxon>Metazoa</taxon>
        <taxon>Chordata</taxon>
        <taxon>Craniata</taxon>
        <taxon>Vertebrata</taxon>
        <taxon>Euteleostomi</taxon>
        <taxon>Archelosauria</taxon>
        <taxon>Archosauria</taxon>
        <taxon>Dinosauria</taxon>
        <taxon>Saurischia</taxon>
        <taxon>Theropoda</taxon>
        <taxon>Coelurosauria</taxon>
        <taxon>Aves</taxon>
        <taxon>Neognathae</taxon>
        <taxon>Neoaves</taxon>
        <taxon>Telluraves</taxon>
        <taxon>Australaves</taxon>
        <taxon>Passeriformes</taxon>
        <taxon>Paridae</taxon>
        <taxon>Cyanistes</taxon>
    </lineage>
</organism>
<evidence type="ECO:0000256" key="3">
    <source>
        <dbReference type="ARBA" id="ARBA00022679"/>
    </source>
</evidence>
<dbReference type="SUPFAM" id="SSF56112">
    <property type="entry name" value="Protein kinase-like (PK-like)"/>
    <property type="match status" value="1"/>
</dbReference>
<keyword evidence="3" id="KW-0808">Transferase</keyword>
<keyword evidence="4" id="KW-0547">Nucleotide-binding</keyword>
<dbReference type="InterPro" id="IPR000719">
    <property type="entry name" value="Prot_kinase_dom"/>
</dbReference>
<dbReference type="PANTHER" id="PTHR24056:SF0">
    <property type="entry name" value="CYCLIN-DEPENDENT KINASE 7"/>
    <property type="match status" value="1"/>
</dbReference>
<protein>
    <recommendedName>
        <fullName evidence="1">[RNA-polymerase]-subunit kinase</fullName>
        <ecNumber evidence="1">2.7.11.23</ecNumber>
    </recommendedName>
</protein>
<dbReference type="GO" id="GO:0005524">
    <property type="term" value="F:ATP binding"/>
    <property type="evidence" value="ECO:0007669"/>
    <property type="project" value="UniProtKB-KW"/>
</dbReference>
<keyword evidence="9" id="KW-1185">Reference proteome</keyword>
<evidence type="ECO:0000256" key="5">
    <source>
        <dbReference type="ARBA" id="ARBA00022777"/>
    </source>
</evidence>
<feature type="domain" description="Protein kinase" evidence="7">
    <location>
        <begin position="4"/>
        <end position="87"/>
    </location>
</feature>
<evidence type="ECO:0000256" key="2">
    <source>
        <dbReference type="ARBA" id="ARBA00022527"/>
    </source>
</evidence>
<evidence type="ECO:0000313" key="9">
    <source>
        <dbReference type="Proteomes" id="UP000694410"/>
    </source>
</evidence>
<dbReference type="Gene3D" id="3.30.200.20">
    <property type="entry name" value="Phosphorylase Kinase, domain 1"/>
    <property type="match status" value="1"/>
</dbReference>
<evidence type="ECO:0000256" key="4">
    <source>
        <dbReference type="ARBA" id="ARBA00022741"/>
    </source>
</evidence>
<dbReference type="InterPro" id="IPR050108">
    <property type="entry name" value="CDK"/>
</dbReference>
<dbReference type="PANTHER" id="PTHR24056">
    <property type="entry name" value="CELL DIVISION PROTEIN KINASE"/>
    <property type="match status" value="1"/>
</dbReference>
<reference evidence="8" key="2">
    <citation type="submission" date="2025-09" db="UniProtKB">
        <authorList>
            <consortium name="Ensembl"/>
        </authorList>
    </citation>
    <scope>IDENTIFICATION</scope>
</reference>
<evidence type="ECO:0000259" key="7">
    <source>
        <dbReference type="PROSITE" id="PS50011"/>
    </source>
</evidence>
<dbReference type="PROSITE" id="PS50011">
    <property type="entry name" value="PROTEIN_KINASE_DOM"/>
    <property type="match status" value="1"/>
</dbReference>
<dbReference type="GO" id="GO:0005737">
    <property type="term" value="C:cytoplasm"/>
    <property type="evidence" value="ECO:0007669"/>
    <property type="project" value="TreeGrafter"/>
</dbReference>
<reference evidence="8" key="1">
    <citation type="submission" date="2025-08" db="UniProtKB">
        <authorList>
            <consortium name="Ensembl"/>
        </authorList>
    </citation>
    <scope>IDENTIFICATION</scope>
</reference>
<keyword evidence="2" id="KW-0723">Serine/threonine-protein kinase</keyword>
<dbReference type="Ensembl" id="ENSCCET00000027689.1">
    <property type="protein sequence ID" value="ENSCCEP00000018020.1"/>
    <property type="gene ID" value="ENSCCEG00000016603.1"/>
</dbReference>
<dbReference type="GO" id="GO:0070985">
    <property type="term" value="C:transcription factor TFIIK complex"/>
    <property type="evidence" value="ECO:0007669"/>
    <property type="project" value="TreeGrafter"/>
</dbReference>
<dbReference type="InterPro" id="IPR011009">
    <property type="entry name" value="Kinase-like_dom_sf"/>
</dbReference>
<dbReference type="EC" id="2.7.11.23" evidence="1"/>
<dbReference type="GO" id="GO:0004693">
    <property type="term" value="F:cyclin-dependent protein serine/threonine kinase activity"/>
    <property type="evidence" value="ECO:0007669"/>
    <property type="project" value="TreeGrafter"/>
</dbReference>
<dbReference type="AlphaFoldDB" id="A0A8C0V3S3"/>
<accession>A0A8C0V3S3</accession>
<dbReference type="Proteomes" id="UP000694410">
    <property type="component" value="Unplaced"/>
</dbReference>
<keyword evidence="6" id="KW-0067">ATP-binding</keyword>
<evidence type="ECO:0000256" key="6">
    <source>
        <dbReference type="ARBA" id="ARBA00022840"/>
    </source>
</evidence>
<keyword evidence="5" id="KW-0418">Kinase</keyword>